<dbReference type="InterPro" id="IPR000780">
    <property type="entry name" value="CheR_MeTrfase"/>
</dbReference>
<dbReference type="RefSeq" id="WP_302038320.1">
    <property type="nucleotide sequence ID" value="NZ_JAUKPO010000007.1"/>
</dbReference>
<dbReference type="Gene3D" id="1.10.155.10">
    <property type="entry name" value="Chemotaxis receptor methyltransferase CheR, N-terminal domain"/>
    <property type="match status" value="1"/>
</dbReference>
<dbReference type="Pfam" id="PF01739">
    <property type="entry name" value="CheR"/>
    <property type="match status" value="1"/>
</dbReference>
<evidence type="ECO:0000256" key="3">
    <source>
        <dbReference type="ARBA" id="ARBA00022603"/>
    </source>
</evidence>
<comment type="catalytic activity">
    <reaction evidence="1">
        <text>L-glutamyl-[protein] + S-adenosyl-L-methionine = [protein]-L-glutamate 5-O-methyl ester + S-adenosyl-L-homocysteine</text>
        <dbReference type="Rhea" id="RHEA:24452"/>
        <dbReference type="Rhea" id="RHEA-COMP:10208"/>
        <dbReference type="Rhea" id="RHEA-COMP:10311"/>
        <dbReference type="ChEBI" id="CHEBI:29973"/>
        <dbReference type="ChEBI" id="CHEBI:57856"/>
        <dbReference type="ChEBI" id="CHEBI:59789"/>
        <dbReference type="ChEBI" id="CHEBI:82795"/>
        <dbReference type="EC" id="2.1.1.80"/>
    </reaction>
</comment>
<keyword evidence="8" id="KW-1185">Reference proteome</keyword>
<dbReference type="PROSITE" id="PS50123">
    <property type="entry name" value="CHER"/>
    <property type="match status" value="1"/>
</dbReference>
<evidence type="ECO:0000256" key="1">
    <source>
        <dbReference type="ARBA" id="ARBA00001541"/>
    </source>
</evidence>
<dbReference type="EMBL" id="JAUKPO010000007">
    <property type="protein sequence ID" value="MDO1447516.1"/>
    <property type="molecule type" value="Genomic_DNA"/>
</dbReference>
<dbReference type="InterPro" id="IPR050903">
    <property type="entry name" value="Bact_Chemotaxis_MeTrfase"/>
</dbReference>
<evidence type="ECO:0000259" key="6">
    <source>
        <dbReference type="PROSITE" id="PS50123"/>
    </source>
</evidence>
<name>A0ABT8R5Z0_9BACT</name>
<dbReference type="PANTHER" id="PTHR24422:SF26">
    <property type="entry name" value="CHEMOTAXIS PROTEIN METHYLTRANSFERASE"/>
    <property type="match status" value="1"/>
</dbReference>
<dbReference type="InterPro" id="IPR036804">
    <property type="entry name" value="CheR_N_sf"/>
</dbReference>
<dbReference type="Pfam" id="PF03705">
    <property type="entry name" value="CheR_N"/>
    <property type="match status" value="1"/>
</dbReference>
<dbReference type="PIRSF" id="PIRSF000410">
    <property type="entry name" value="CheR"/>
    <property type="match status" value="1"/>
</dbReference>
<dbReference type="InterPro" id="IPR022642">
    <property type="entry name" value="CheR_C"/>
</dbReference>
<protein>
    <recommendedName>
        <fullName evidence="2">protein-glutamate O-methyltransferase</fullName>
        <ecNumber evidence="2">2.1.1.80</ecNumber>
    </recommendedName>
</protein>
<evidence type="ECO:0000256" key="4">
    <source>
        <dbReference type="ARBA" id="ARBA00022679"/>
    </source>
</evidence>
<dbReference type="Proteomes" id="UP001168528">
    <property type="component" value="Unassembled WGS sequence"/>
</dbReference>
<evidence type="ECO:0000313" key="7">
    <source>
        <dbReference type="EMBL" id="MDO1447516.1"/>
    </source>
</evidence>
<keyword evidence="4" id="KW-0808">Transferase</keyword>
<accession>A0ABT8R5Z0</accession>
<dbReference type="EC" id="2.1.1.80" evidence="2"/>
<dbReference type="SUPFAM" id="SSF47757">
    <property type="entry name" value="Chemotaxis receptor methyltransferase CheR, N-terminal domain"/>
    <property type="match status" value="1"/>
</dbReference>
<dbReference type="SMART" id="SM00138">
    <property type="entry name" value="MeTrc"/>
    <property type="match status" value="1"/>
</dbReference>
<evidence type="ECO:0000313" key="8">
    <source>
        <dbReference type="Proteomes" id="UP001168528"/>
    </source>
</evidence>
<comment type="caution">
    <text evidence="7">The sequence shown here is derived from an EMBL/GenBank/DDBJ whole genome shotgun (WGS) entry which is preliminary data.</text>
</comment>
<organism evidence="7 8">
    <name type="scientific">Rhodocytophaga aerolata</name>
    <dbReference type="NCBI Taxonomy" id="455078"/>
    <lineage>
        <taxon>Bacteria</taxon>
        <taxon>Pseudomonadati</taxon>
        <taxon>Bacteroidota</taxon>
        <taxon>Cytophagia</taxon>
        <taxon>Cytophagales</taxon>
        <taxon>Rhodocytophagaceae</taxon>
        <taxon>Rhodocytophaga</taxon>
    </lineage>
</organism>
<proteinExistence type="predicted"/>
<dbReference type="InterPro" id="IPR029063">
    <property type="entry name" value="SAM-dependent_MTases_sf"/>
</dbReference>
<dbReference type="SUPFAM" id="SSF53335">
    <property type="entry name" value="S-adenosyl-L-methionine-dependent methyltransferases"/>
    <property type="match status" value="1"/>
</dbReference>
<feature type="domain" description="CheR-type methyltransferase" evidence="6">
    <location>
        <begin position="1"/>
        <end position="279"/>
    </location>
</feature>
<dbReference type="InterPro" id="IPR022641">
    <property type="entry name" value="CheR_N"/>
</dbReference>
<keyword evidence="3" id="KW-0489">Methyltransferase</keyword>
<sequence length="279" mass="32288">MVLSHVKMSSYDFTKLSNFIYDEYGIKLTPVKKTMLESRLQKRLNALQMDSYKDYCDFVFSTQGRQQELIHMIDLVTTNKTDFFREPAHFDFLTNQILPEFTSNTLIRPLKIWSAGCSSGEEPYTLAMVINEFCESQQPINYSISATDLSTHVLNKAITAVYSEERVAGIPLQLKRKYFLKSKDPSKKTVRIVPYLRNRVSFGRLNFMDDSLDIASDFDIVFCRNVIIYFDKITQEKVINKLCDKVKPGGYFFLGHSESITGMQVPLEQLKPTVFKKIR</sequence>
<dbReference type="PANTHER" id="PTHR24422">
    <property type="entry name" value="CHEMOTAXIS PROTEIN METHYLTRANSFERASE"/>
    <property type="match status" value="1"/>
</dbReference>
<dbReference type="PRINTS" id="PR00996">
    <property type="entry name" value="CHERMTFRASE"/>
</dbReference>
<evidence type="ECO:0000256" key="5">
    <source>
        <dbReference type="ARBA" id="ARBA00022691"/>
    </source>
</evidence>
<dbReference type="InterPro" id="IPR026024">
    <property type="entry name" value="Chemotaxis_MeTrfase_CheR"/>
</dbReference>
<evidence type="ECO:0000256" key="2">
    <source>
        <dbReference type="ARBA" id="ARBA00012534"/>
    </source>
</evidence>
<keyword evidence="5" id="KW-0949">S-adenosyl-L-methionine</keyword>
<dbReference type="Gene3D" id="3.40.50.150">
    <property type="entry name" value="Vaccinia Virus protein VP39"/>
    <property type="match status" value="1"/>
</dbReference>
<reference evidence="7" key="1">
    <citation type="submission" date="2023-07" db="EMBL/GenBank/DDBJ databases">
        <title>The genome sequence of Rhodocytophaga aerolata KACC 12507.</title>
        <authorList>
            <person name="Zhang X."/>
        </authorList>
    </citation>
    <scope>NUCLEOTIDE SEQUENCE</scope>
    <source>
        <strain evidence="7">KACC 12507</strain>
    </source>
</reference>
<gene>
    <name evidence="7" type="ORF">Q0590_14705</name>
</gene>